<keyword evidence="1" id="KW-0812">Transmembrane</keyword>
<evidence type="ECO:0000313" key="3">
    <source>
        <dbReference type="Proteomes" id="UP000050761"/>
    </source>
</evidence>
<dbReference type="Proteomes" id="UP000050761">
    <property type="component" value="Unassembled WGS sequence"/>
</dbReference>
<evidence type="ECO:0000313" key="4">
    <source>
        <dbReference type="WBParaSite" id="HPBE_0001452701-mRNA-1"/>
    </source>
</evidence>
<evidence type="ECO:0000313" key="2">
    <source>
        <dbReference type="EMBL" id="VDO99908.1"/>
    </source>
</evidence>
<feature type="transmembrane region" description="Helical" evidence="1">
    <location>
        <begin position="27"/>
        <end position="49"/>
    </location>
</feature>
<protein>
    <submittedName>
        <fullName evidence="4">DUF599 domain-containing protein</fullName>
    </submittedName>
</protein>
<sequence>MTTMYSQFFSYWTTAADLTVYGAFEPFLHLALSLAFLILILFNNALALEAMVTNCVNTLDSLSDNASRKAIVRVTTLLLALCSFILNNQLGFATVVTIENTVIPLATAVVVLLELLVVGALYGFERVYANVLSMSSHKILQTIGKMRNVGTLLSPEYELWGPKMTDDRRKAAVMEKKVRQYVDFSHLCIANRKNSLLFSCKSGLTGKELGAKNPNLKEKLTLYGPVYTYIAGRRDLHGAMRPSCRAGSDDDEYLELPATRSSDYICVLALT</sequence>
<reference evidence="2 3" key="1">
    <citation type="submission" date="2018-11" db="EMBL/GenBank/DDBJ databases">
        <authorList>
            <consortium name="Pathogen Informatics"/>
        </authorList>
    </citation>
    <scope>NUCLEOTIDE SEQUENCE [LARGE SCALE GENOMIC DNA]</scope>
</reference>
<evidence type="ECO:0000256" key="1">
    <source>
        <dbReference type="SAM" id="Phobius"/>
    </source>
</evidence>
<dbReference type="InterPro" id="IPR037272">
    <property type="entry name" value="SNS_sf"/>
</dbReference>
<dbReference type="OrthoDB" id="5872181at2759"/>
<feature type="transmembrane region" description="Helical" evidence="1">
    <location>
        <begin position="102"/>
        <end position="124"/>
    </location>
</feature>
<gene>
    <name evidence="2" type="ORF">HPBE_LOCUS14528</name>
</gene>
<dbReference type="WBParaSite" id="HPBE_0001452701-mRNA-1">
    <property type="protein sequence ID" value="HPBE_0001452701-mRNA-1"/>
    <property type="gene ID" value="HPBE_0001452701"/>
</dbReference>
<dbReference type="EMBL" id="UZAH01028402">
    <property type="protein sequence ID" value="VDO99908.1"/>
    <property type="molecule type" value="Genomic_DNA"/>
</dbReference>
<reference evidence="4" key="2">
    <citation type="submission" date="2019-09" db="UniProtKB">
        <authorList>
            <consortium name="WormBaseParasite"/>
        </authorList>
    </citation>
    <scope>IDENTIFICATION</scope>
</reference>
<keyword evidence="1" id="KW-0472">Membrane</keyword>
<dbReference type="AlphaFoldDB" id="A0A3P8DGY4"/>
<proteinExistence type="predicted"/>
<keyword evidence="3" id="KW-1185">Reference proteome</keyword>
<feature type="transmembrane region" description="Helical" evidence="1">
    <location>
        <begin position="70"/>
        <end position="90"/>
    </location>
</feature>
<accession>A0A3P8DGY4</accession>
<organism evidence="2">
    <name type="scientific">Heligmosomoides polygyrus</name>
    <name type="common">Parasitic roundworm</name>
    <dbReference type="NCBI Taxonomy" id="6339"/>
    <lineage>
        <taxon>Eukaryota</taxon>
        <taxon>Metazoa</taxon>
        <taxon>Ecdysozoa</taxon>
        <taxon>Nematoda</taxon>
        <taxon>Chromadorea</taxon>
        <taxon>Rhabditida</taxon>
        <taxon>Rhabditina</taxon>
        <taxon>Rhabditomorpha</taxon>
        <taxon>Strongyloidea</taxon>
        <taxon>Heligmosomidae</taxon>
        <taxon>Heligmosomoides</taxon>
    </lineage>
</organism>
<name>A0A3P8DGY4_HELPZ</name>
<keyword evidence="1" id="KW-1133">Transmembrane helix</keyword>
<dbReference type="SUPFAM" id="SSF161070">
    <property type="entry name" value="SNF-like"/>
    <property type="match status" value="1"/>
</dbReference>